<sequence length="263" mass="29159">MSTSYASLSAPQSAIHEFKRASVLGLSFSLGSYHQIQEAIIAAARRKESRMACLANVHMTVEATNDPVFGEVVNGADWVATDGMPLTWALRLLHGIQQERVAGFDLFSDLIRRAAEENLSIFFYGSTPKMLDEVVGKCGELYPSLDVAGSLSPPFRPLTEHEQEDVIAHINNSGAQLVFVALGCPKQERWMQQMRGKIQAVMVGVGGALPIFTGTQGRSPNWMRNAGLEWAHRLAMEPRRLFKRYAITNSLFIIRLARQLLSQ</sequence>
<keyword evidence="2 3" id="KW-0808">Transferase</keyword>
<reference evidence="4" key="1">
    <citation type="submission" date="2017-09" db="EMBL/GenBank/DDBJ databases">
        <authorList>
            <person name="Varghese N."/>
            <person name="Submissions S."/>
        </authorList>
    </citation>
    <scope>NUCLEOTIDE SEQUENCE [LARGE SCALE GENOMIC DNA]</scope>
    <source>
        <strain evidence="4">DSM 29961</strain>
    </source>
</reference>
<name>A0A286GWE0_9BACT</name>
<proteinExistence type="predicted"/>
<keyword evidence="1" id="KW-0328">Glycosyltransferase</keyword>
<organism evidence="3 4">
    <name type="scientific">Spirosoma fluviale</name>
    <dbReference type="NCBI Taxonomy" id="1597977"/>
    <lineage>
        <taxon>Bacteria</taxon>
        <taxon>Pseudomonadati</taxon>
        <taxon>Bacteroidota</taxon>
        <taxon>Cytophagia</taxon>
        <taxon>Cytophagales</taxon>
        <taxon>Cytophagaceae</taxon>
        <taxon>Spirosoma</taxon>
    </lineage>
</organism>
<dbReference type="InterPro" id="IPR004629">
    <property type="entry name" value="WecG_TagA_CpsF"/>
</dbReference>
<dbReference type="OrthoDB" id="9771846at2"/>
<evidence type="ECO:0000313" key="3">
    <source>
        <dbReference type="EMBL" id="SOD99821.1"/>
    </source>
</evidence>
<dbReference type="AlphaFoldDB" id="A0A286GWE0"/>
<gene>
    <name evidence="3" type="ORF">SAMN06269250_0185</name>
</gene>
<accession>A0A286GWE0</accession>
<dbReference type="Pfam" id="PF03808">
    <property type="entry name" value="Glyco_tran_WecG"/>
    <property type="match status" value="1"/>
</dbReference>
<dbReference type="CDD" id="cd06533">
    <property type="entry name" value="Glyco_transf_WecG_TagA"/>
    <property type="match status" value="1"/>
</dbReference>
<dbReference type="PANTHER" id="PTHR34136:SF1">
    <property type="entry name" value="UDP-N-ACETYL-D-MANNOSAMINURONIC ACID TRANSFERASE"/>
    <property type="match status" value="1"/>
</dbReference>
<dbReference type="GO" id="GO:0016758">
    <property type="term" value="F:hexosyltransferase activity"/>
    <property type="evidence" value="ECO:0007669"/>
    <property type="project" value="TreeGrafter"/>
</dbReference>
<evidence type="ECO:0000313" key="4">
    <source>
        <dbReference type="Proteomes" id="UP000219452"/>
    </source>
</evidence>
<evidence type="ECO:0000256" key="1">
    <source>
        <dbReference type="ARBA" id="ARBA00022676"/>
    </source>
</evidence>
<dbReference type="RefSeq" id="WP_097132236.1">
    <property type="nucleotide sequence ID" value="NZ_OCNH01000011.1"/>
</dbReference>
<dbReference type="NCBIfam" id="TIGR00696">
    <property type="entry name" value="wecG_tagA_cpsF"/>
    <property type="match status" value="1"/>
</dbReference>
<dbReference type="PANTHER" id="PTHR34136">
    <property type="match status" value="1"/>
</dbReference>
<protein>
    <submittedName>
        <fullName evidence="3">N-acetylglucosaminyldiphosphoundecaprenol N-acetyl-beta-D-mannosaminyltransferase</fullName>
    </submittedName>
</protein>
<evidence type="ECO:0000256" key="2">
    <source>
        <dbReference type="ARBA" id="ARBA00022679"/>
    </source>
</evidence>
<keyword evidence="4" id="KW-1185">Reference proteome</keyword>
<dbReference type="EMBL" id="OCNH01000011">
    <property type="protein sequence ID" value="SOD99821.1"/>
    <property type="molecule type" value="Genomic_DNA"/>
</dbReference>
<dbReference type="Proteomes" id="UP000219452">
    <property type="component" value="Unassembled WGS sequence"/>
</dbReference>